<proteinExistence type="predicted"/>
<protein>
    <submittedName>
        <fullName evidence="1">Transcriptional regulator</fullName>
    </submittedName>
</protein>
<dbReference type="InterPro" id="IPR014729">
    <property type="entry name" value="Rossmann-like_a/b/a_fold"/>
</dbReference>
<reference evidence="1" key="1">
    <citation type="submission" date="2022-10" db="EMBL/GenBank/DDBJ databases">
        <title>The complete genomes of actinobacterial strains from the NBC collection.</title>
        <authorList>
            <person name="Joergensen T.S."/>
            <person name="Alvarez Arevalo M."/>
            <person name="Sterndorff E.B."/>
            <person name="Faurdal D."/>
            <person name="Vuksanovic O."/>
            <person name="Mourched A.-S."/>
            <person name="Charusanti P."/>
            <person name="Shaw S."/>
            <person name="Blin K."/>
            <person name="Weber T."/>
        </authorList>
    </citation>
    <scope>NUCLEOTIDE SEQUENCE</scope>
    <source>
        <strain evidence="1">NBC_00060</strain>
    </source>
</reference>
<dbReference type="SUPFAM" id="SSF52374">
    <property type="entry name" value="Nucleotidylyl transferase"/>
    <property type="match status" value="1"/>
</dbReference>
<dbReference type="AlphaFoldDB" id="A0AAU2H4V2"/>
<dbReference type="EMBL" id="CP108253">
    <property type="protein sequence ID" value="WTU43231.1"/>
    <property type="molecule type" value="Genomic_DNA"/>
</dbReference>
<sequence length="257" mass="27599">MKRYGHGLVIGTFCPPHAGHHHLVRTAEDRCEALTVLVCTAAGELVAAGTRARWMAEVHPRARVVRSVRSVRTTGRVDAVFTSERYGDRLAGAFGAEHVCVDAERTLFPVSAAAVRKDPVGCWDFLEQPVRAWLTRRVAVLGADPAATTLARSLAERFQRRGGVWAGTRWVPRCGRAREEQVARTGAPVLFCAAGTARAERHLWLLAGPQDGGLPGQGRMVVLRGAGPAAMLGAAVDAVDSFLGENWGLDGPPAGRW</sequence>
<organism evidence="1">
    <name type="scientific">Streptomyces sp. NBC_00060</name>
    <dbReference type="NCBI Taxonomy" id="2975636"/>
    <lineage>
        <taxon>Bacteria</taxon>
        <taxon>Bacillati</taxon>
        <taxon>Actinomycetota</taxon>
        <taxon>Actinomycetes</taxon>
        <taxon>Kitasatosporales</taxon>
        <taxon>Streptomycetaceae</taxon>
        <taxon>Streptomyces</taxon>
    </lineage>
</organism>
<dbReference type="InterPro" id="IPR052735">
    <property type="entry name" value="NAD_biosynth-regulator"/>
</dbReference>
<dbReference type="PANTHER" id="PTHR37512:SF1">
    <property type="entry name" value="NADR_TTD14 AAA DOMAIN-CONTAINING PROTEIN"/>
    <property type="match status" value="1"/>
</dbReference>
<name>A0AAU2H4V2_9ACTN</name>
<accession>A0AAU2H4V2</accession>
<dbReference type="Gene3D" id="3.40.50.620">
    <property type="entry name" value="HUPs"/>
    <property type="match status" value="1"/>
</dbReference>
<dbReference type="PANTHER" id="PTHR37512">
    <property type="entry name" value="TRIFUNCTIONAL NAD BIOSYNTHESIS/REGULATOR PROTEIN NADR"/>
    <property type="match status" value="1"/>
</dbReference>
<gene>
    <name evidence="1" type="ORF">OHV25_28430</name>
</gene>
<evidence type="ECO:0000313" key="1">
    <source>
        <dbReference type="EMBL" id="WTU43231.1"/>
    </source>
</evidence>